<feature type="compositionally biased region" description="Basic and acidic residues" evidence="1">
    <location>
        <begin position="982"/>
        <end position="994"/>
    </location>
</feature>
<organism evidence="2 3">
    <name type="scientific">Halteria grandinella</name>
    <dbReference type="NCBI Taxonomy" id="5974"/>
    <lineage>
        <taxon>Eukaryota</taxon>
        <taxon>Sar</taxon>
        <taxon>Alveolata</taxon>
        <taxon>Ciliophora</taxon>
        <taxon>Intramacronucleata</taxon>
        <taxon>Spirotrichea</taxon>
        <taxon>Stichotrichia</taxon>
        <taxon>Sporadotrichida</taxon>
        <taxon>Halteriidae</taxon>
        <taxon>Halteria</taxon>
    </lineage>
</organism>
<keyword evidence="3" id="KW-1185">Reference proteome</keyword>
<evidence type="ECO:0000313" key="3">
    <source>
        <dbReference type="Proteomes" id="UP000785679"/>
    </source>
</evidence>
<feature type="compositionally biased region" description="Basic and acidic residues" evidence="1">
    <location>
        <begin position="1024"/>
        <end position="1033"/>
    </location>
</feature>
<accession>A0A8J8T7I7</accession>
<gene>
    <name evidence="2" type="ORF">FGO68_gene13931</name>
</gene>
<dbReference type="SUPFAM" id="SSF48371">
    <property type="entry name" value="ARM repeat"/>
    <property type="match status" value="1"/>
</dbReference>
<dbReference type="Proteomes" id="UP000785679">
    <property type="component" value="Unassembled WGS sequence"/>
</dbReference>
<protein>
    <submittedName>
        <fullName evidence="2">Uncharacterized protein</fullName>
    </submittedName>
</protein>
<dbReference type="InterPro" id="IPR016024">
    <property type="entry name" value="ARM-type_fold"/>
</dbReference>
<feature type="region of interest" description="Disordered" evidence="1">
    <location>
        <begin position="982"/>
        <end position="1048"/>
    </location>
</feature>
<comment type="caution">
    <text evidence="2">The sequence shown here is derived from an EMBL/GenBank/DDBJ whole genome shotgun (WGS) entry which is preliminary data.</text>
</comment>
<dbReference type="EMBL" id="RRYP01001899">
    <property type="protein sequence ID" value="TNV85352.1"/>
    <property type="molecule type" value="Genomic_DNA"/>
</dbReference>
<evidence type="ECO:0000256" key="1">
    <source>
        <dbReference type="SAM" id="MobiDB-lite"/>
    </source>
</evidence>
<name>A0A8J8T7I7_HALGN</name>
<reference evidence="2" key="1">
    <citation type="submission" date="2019-06" db="EMBL/GenBank/DDBJ databases">
        <authorList>
            <person name="Zheng W."/>
        </authorList>
    </citation>
    <scope>NUCLEOTIDE SEQUENCE</scope>
    <source>
        <strain evidence="2">QDHG01</strain>
    </source>
</reference>
<proteinExistence type="predicted"/>
<sequence>MMQQHDTTLIHLNELQKAIHANYIEGPKMPFTERSKLRELLQKLKAMVSPLNLVKILTQQAVIQQNEIMILAYACELKKTINDIVFQNKINNEEEMLEYLKLLMVCIAQLTEQKSKNLLVESFSQLCQFLQVKEVRNITKSYQIFHIIISEVNRQITQMPQMFQWGLLIVQAIIQSMKSENLMINLFPDLEVFLCKLLASYLPNYIHSEGPAESYINQLDNIISWLQMHYDMLKSFPKDQQSYQFLLFAKSRHYTEAFFKCLFLDDPQSASQDSRGNITFYIYSQENQVTIMLSKAKTLSMKCLRMLYTYLFRHVSDINERQQTLLYVESMGFCQNLIQSVQGVVEQESISSLLRNAVLARQLKAEFKLVMLFLEPNFYIELYRGYFRQFYYGVCLMLLLPNMHQECKLAYEDPSKFVDTQIDLITVQKKNDLRSLSAKFIVQMAQRIEGALAFFVTYISQALLNKLSSYYDVENYKEGEEECKDISYFEDVGRDCYFYNLDDTLITETCLLTYCILSELTVRREDLILKLERVLLTHMHEFSQHKNLLIRMRFVQLIYTHIQYLFSKKPAHQGRMIASLFELLSYNENEIKVFGLVSIEAVNTIHESKVIRKHIKENIVVFLQFMMKAIKTQNSPQFFEYLTKFIKSYDRHIQGKHIVPVTKLLVHRIDKELQFCQKKGLKSNIFIEKCIQVIEEGIMSPKRPYLNTSYLSLEKTLEPLIFLLEKNIDDIAFEESLIQMLCSLIRSIKAVSVKLWLHMNGIISKILRKSRLEICRNTFILLNMVIQYGKDRFISDRESLEKFVGAIVTSLNHDIEGNKVVAHSKACLLLQYLFISLHGSNALDHLIQPIIQIVLVRFNSLPSNLVIRRHLSLVIICALMYNLHGVIHAFSALKEDITGFLQQMSDVFIQKASLLGTLYEKKLFIMAFAKVFNQFLLPGHNCDMLTAHFKSRFNVLLQKMIEILNKIKDPVDEPIESNLLRMDRDSSESHEKVPLKKRKVNLLGKEEGNDTPSGFEESDSDNTESEKSFKSDQREDEDDDDNGRFGGLISLQSNQEKIDQALLAPVIQDLVVPQIKALDEFELFREFISFLKLHAREPIESAYNSLSEEYKAAFKQILETKRIVVQNQPLNEENDEKMDVDSDNYASVSIARRIIKPNKRQISQD</sequence>
<dbReference type="AlphaFoldDB" id="A0A8J8T7I7"/>
<evidence type="ECO:0000313" key="2">
    <source>
        <dbReference type="EMBL" id="TNV85352.1"/>
    </source>
</evidence>